<evidence type="ECO:0000313" key="3">
    <source>
        <dbReference type="Proteomes" id="UP000013173"/>
    </source>
</evidence>
<keyword evidence="1" id="KW-1133">Transmembrane helix</keyword>
<dbReference type="AlphaFoldDB" id="N9NUM8"/>
<protein>
    <submittedName>
        <fullName evidence="2">Uncharacterized protein</fullName>
    </submittedName>
</protein>
<evidence type="ECO:0000256" key="1">
    <source>
        <dbReference type="SAM" id="Phobius"/>
    </source>
</evidence>
<proteinExistence type="predicted"/>
<keyword evidence="1" id="KW-0472">Membrane</keyword>
<organism evidence="2 3">
    <name type="scientific">Acinetobacter vivianii</name>
    <dbReference type="NCBI Taxonomy" id="1776742"/>
    <lineage>
        <taxon>Bacteria</taxon>
        <taxon>Pseudomonadati</taxon>
        <taxon>Pseudomonadota</taxon>
        <taxon>Gammaproteobacteria</taxon>
        <taxon>Moraxellales</taxon>
        <taxon>Moraxellaceae</taxon>
        <taxon>Acinetobacter</taxon>
    </lineage>
</organism>
<gene>
    <name evidence="2" type="ORF">F892_00024</name>
</gene>
<name>N9NUM8_9GAMM</name>
<keyword evidence="3" id="KW-1185">Reference proteome</keyword>
<dbReference type="Proteomes" id="UP000013173">
    <property type="component" value="Unassembled WGS sequence"/>
</dbReference>
<comment type="caution">
    <text evidence="2">The sequence shown here is derived from an EMBL/GenBank/DDBJ whole genome shotgun (WGS) entry which is preliminary data.</text>
</comment>
<feature type="transmembrane region" description="Helical" evidence="1">
    <location>
        <begin position="24"/>
        <end position="45"/>
    </location>
</feature>
<dbReference type="HOGENOM" id="CLU_1891655_0_0_6"/>
<keyword evidence="1" id="KW-0812">Transmembrane</keyword>
<feature type="transmembrane region" description="Helical" evidence="1">
    <location>
        <begin position="72"/>
        <end position="92"/>
    </location>
</feature>
<reference evidence="2 3" key="1">
    <citation type="submission" date="2013-02" db="EMBL/GenBank/DDBJ databases">
        <title>The Genome Sequence of Acinetobacter sp. NIPH 2168.</title>
        <authorList>
            <consortium name="The Broad Institute Genome Sequencing Platform"/>
            <consortium name="The Broad Institute Genome Sequencing Center for Infectious Disease"/>
            <person name="Cerqueira G."/>
            <person name="Feldgarden M."/>
            <person name="Courvalin P."/>
            <person name="Perichon B."/>
            <person name="Grillot-Courvalin C."/>
            <person name="Clermont D."/>
            <person name="Rocha E."/>
            <person name="Yoon E.-J."/>
            <person name="Nemec A."/>
            <person name="Walker B."/>
            <person name="Young S.K."/>
            <person name="Zeng Q."/>
            <person name="Gargeya S."/>
            <person name="Fitzgerald M."/>
            <person name="Haas B."/>
            <person name="Abouelleil A."/>
            <person name="Alvarado L."/>
            <person name="Arachchi H.M."/>
            <person name="Berlin A.M."/>
            <person name="Chapman S.B."/>
            <person name="Dewar J."/>
            <person name="Goldberg J."/>
            <person name="Griggs A."/>
            <person name="Gujja S."/>
            <person name="Hansen M."/>
            <person name="Howarth C."/>
            <person name="Imamovic A."/>
            <person name="Larimer J."/>
            <person name="McCowan C."/>
            <person name="Murphy C."/>
            <person name="Neiman D."/>
            <person name="Pearson M."/>
            <person name="Priest M."/>
            <person name="Roberts A."/>
            <person name="Saif S."/>
            <person name="Shea T."/>
            <person name="Sisk P."/>
            <person name="Sykes S."/>
            <person name="Wortman J."/>
            <person name="Nusbaum C."/>
            <person name="Birren B."/>
        </authorList>
    </citation>
    <scope>NUCLEOTIDE SEQUENCE [LARGE SCALE GENOMIC DNA]</scope>
    <source>
        <strain evidence="2 3">NIPH 2168</strain>
    </source>
</reference>
<accession>N9NUM8</accession>
<sequence>MMLLFQDLFMAKDEMKKTIQKTQYLKVLLLLFWLLPLYIYCNLYMMPFAKPYTNIIALNNDLFIRATGFSKYNIYLSTYPSVIYMLLFFAAFKYTIDNINNMNNNLYIKIHCYLLSGFLIIIYLYYAAIHSIIF</sequence>
<feature type="transmembrane region" description="Helical" evidence="1">
    <location>
        <begin position="113"/>
        <end position="133"/>
    </location>
</feature>
<dbReference type="EMBL" id="APRW01000001">
    <property type="protein sequence ID" value="ENX24874.1"/>
    <property type="molecule type" value="Genomic_DNA"/>
</dbReference>
<evidence type="ECO:0000313" key="2">
    <source>
        <dbReference type="EMBL" id="ENX24874.1"/>
    </source>
</evidence>